<name>A0A975GTV8_9BACT</name>
<keyword evidence="5" id="KW-0732">Signal</keyword>
<comment type="subcellular location">
    <subcellularLocation>
        <location evidence="1 9">Cell outer membrane</location>
        <topology evidence="1 9">Multi-pass membrane protein</topology>
    </subcellularLocation>
</comment>
<proteinExistence type="inferred from homology"/>
<dbReference type="GO" id="GO:0044718">
    <property type="term" value="P:siderophore transmembrane transport"/>
    <property type="evidence" value="ECO:0007669"/>
    <property type="project" value="TreeGrafter"/>
</dbReference>
<keyword evidence="13" id="KW-0675">Receptor</keyword>
<feature type="domain" description="TonB-dependent receptor plug" evidence="12">
    <location>
        <begin position="50"/>
        <end position="147"/>
    </location>
</feature>
<keyword evidence="8 9" id="KW-0998">Cell outer membrane</keyword>
<evidence type="ECO:0000256" key="2">
    <source>
        <dbReference type="ARBA" id="ARBA00022448"/>
    </source>
</evidence>
<organism evidence="13 14">
    <name type="scientific">Desulfonema magnum</name>
    <dbReference type="NCBI Taxonomy" id="45655"/>
    <lineage>
        <taxon>Bacteria</taxon>
        <taxon>Pseudomonadati</taxon>
        <taxon>Thermodesulfobacteriota</taxon>
        <taxon>Desulfobacteria</taxon>
        <taxon>Desulfobacterales</taxon>
        <taxon>Desulfococcaceae</taxon>
        <taxon>Desulfonema</taxon>
    </lineage>
</organism>
<dbReference type="Pfam" id="PF07715">
    <property type="entry name" value="Plug"/>
    <property type="match status" value="1"/>
</dbReference>
<accession>A0A975GTV8</accession>
<evidence type="ECO:0000256" key="6">
    <source>
        <dbReference type="ARBA" id="ARBA00023077"/>
    </source>
</evidence>
<dbReference type="PANTHER" id="PTHR30069:SF49">
    <property type="entry name" value="OUTER MEMBRANE PROTEIN C"/>
    <property type="match status" value="1"/>
</dbReference>
<dbReference type="AlphaFoldDB" id="A0A975GTV8"/>
<dbReference type="Proteomes" id="UP000663722">
    <property type="component" value="Chromosome"/>
</dbReference>
<evidence type="ECO:0000256" key="9">
    <source>
        <dbReference type="PROSITE-ProRule" id="PRU01360"/>
    </source>
</evidence>
<sequence>MKFSYAIRLLFVLIWTFSFIFTSPALICADSITLDTIVVTAAAENEADEKNIKAKTLRTHKVVDLAEILSNEMTEATMIRKGGYGNEVSLRGFGKSDLRVLVDGGVLEGACGSRKDPSLSHINMLTVDKIEVRQGPFDVTKAGALGGSINVMTRKPQKEFLGEILIKAGTYDFLSSVFHTTGGTEKVQGLIGYNYSESDQYEDGDGNRLYKSAPAGRPYNAEGENMKAFEKHDVWGKLQFTPTENQTILFSYAYGEADDIMTPRAGVDIDSEKTYMSRVRYSITGLGNFSDELNFSLYQNRIEHEPSDKYRELVGAPSFHRHNEVKSTITGGKIENKKSAGSARFTYGADAYKHNWKGDMYRDDTGVNMDDELIPDVNSYDFGLYLNAYKNYNKLSLNAGFRYDRFESEADEALKQSIAVTSTNKNNDDLFSGYLSAEYYLTDNSFLFGGIGQSIRTPTAVERYLQSPSPYFHGNPDLDSTKNREFDLGFRLTGQRFSFSAKGFYSDLKDYIYQQGKQTADSHQTWTNIDAHICGADVKMIADIISDFSVETAAAWQRGKKDSEPEYNNDDDLAEVPPLKTKLALHYDTQMLFGTLEWIHSANADNIDTDAGEKALSGWDVVNFRGGWNYKMLTLNVGVENIFDRRYAVANSYEWDVVSGSGANPAIVYEPGRFFYASVSCKF</sequence>
<evidence type="ECO:0000313" key="14">
    <source>
        <dbReference type="Proteomes" id="UP000663722"/>
    </source>
</evidence>
<dbReference type="KEGG" id="dmm:dnm_086160"/>
<keyword evidence="4 9" id="KW-0812">Transmembrane</keyword>
<keyword evidence="7 9" id="KW-0472">Membrane</keyword>
<reference evidence="13" key="1">
    <citation type="journal article" date="2021" name="Microb. Physiol.">
        <title>Proteogenomic Insights into the Physiology of Marine, Sulfate-Reducing, Filamentous Desulfonema limicola and Desulfonema magnum.</title>
        <authorList>
            <person name="Schnaars V."/>
            <person name="Wohlbrand L."/>
            <person name="Scheve S."/>
            <person name="Hinrichs C."/>
            <person name="Reinhardt R."/>
            <person name="Rabus R."/>
        </authorList>
    </citation>
    <scope>NUCLEOTIDE SEQUENCE</scope>
    <source>
        <strain evidence="13">4be13</strain>
    </source>
</reference>
<evidence type="ECO:0000256" key="1">
    <source>
        <dbReference type="ARBA" id="ARBA00004571"/>
    </source>
</evidence>
<evidence type="ECO:0000256" key="3">
    <source>
        <dbReference type="ARBA" id="ARBA00022452"/>
    </source>
</evidence>
<evidence type="ECO:0000256" key="7">
    <source>
        <dbReference type="ARBA" id="ARBA00023136"/>
    </source>
</evidence>
<dbReference type="InterPro" id="IPR037066">
    <property type="entry name" value="Plug_dom_sf"/>
</dbReference>
<dbReference type="GO" id="GO:0015344">
    <property type="term" value="F:siderophore uptake transmembrane transporter activity"/>
    <property type="evidence" value="ECO:0007669"/>
    <property type="project" value="TreeGrafter"/>
</dbReference>
<dbReference type="InterPro" id="IPR036942">
    <property type="entry name" value="Beta-barrel_TonB_sf"/>
</dbReference>
<evidence type="ECO:0000259" key="12">
    <source>
        <dbReference type="Pfam" id="PF07715"/>
    </source>
</evidence>
<keyword evidence="6 10" id="KW-0798">TonB box</keyword>
<feature type="domain" description="TonB-dependent receptor-like beta-barrel" evidence="11">
    <location>
        <begin position="241"/>
        <end position="642"/>
    </location>
</feature>
<dbReference type="GO" id="GO:0009279">
    <property type="term" value="C:cell outer membrane"/>
    <property type="evidence" value="ECO:0007669"/>
    <property type="project" value="UniProtKB-SubCell"/>
</dbReference>
<evidence type="ECO:0000256" key="5">
    <source>
        <dbReference type="ARBA" id="ARBA00022729"/>
    </source>
</evidence>
<dbReference type="PROSITE" id="PS00430">
    <property type="entry name" value="TONB_DEPENDENT_REC_1"/>
    <property type="match status" value="1"/>
</dbReference>
<dbReference type="InterPro" id="IPR012910">
    <property type="entry name" value="Plug_dom"/>
</dbReference>
<dbReference type="EMBL" id="CP061800">
    <property type="protein sequence ID" value="QTA92533.1"/>
    <property type="molecule type" value="Genomic_DNA"/>
</dbReference>
<dbReference type="InterPro" id="IPR039426">
    <property type="entry name" value="TonB-dep_rcpt-like"/>
</dbReference>
<dbReference type="CDD" id="cd01347">
    <property type="entry name" value="ligand_gated_channel"/>
    <property type="match status" value="1"/>
</dbReference>
<evidence type="ECO:0000259" key="11">
    <source>
        <dbReference type="Pfam" id="PF00593"/>
    </source>
</evidence>
<evidence type="ECO:0000313" key="13">
    <source>
        <dbReference type="EMBL" id="QTA92533.1"/>
    </source>
</evidence>
<dbReference type="InterPro" id="IPR000531">
    <property type="entry name" value="Beta-barrel_TonB"/>
</dbReference>
<dbReference type="Gene3D" id="2.170.130.10">
    <property type="entry name" value="TonB-dependent receptor, plug domain"/>
    <property type="match status" value="1"/>
</dbReference>
<dbReference type="PROSITE" id="PS52016">
    <property type="entry name" value="TONB_DEPENDENT_REC_3"/>
    <property type="match status" value="1"/>
</dbReference>
<evidence type="ECO:0000256" key="8">
    <source>
        <dbReference type="ARBA" id="ARBA00023237"/>
    </source>
</evidence>
<evidence type="ECO:0000256" key="4">
    <source>
        <dbReference type="ARBA" id="ARBA00022692"/>
    </source>
</evidence>
<dbReference type="PANTHER" id="PTHR30069">
    <property type="entry name" value="TONB-DEPENDENT OUTER MEMBRANE RECEPTOR"/>
    <property type="match status" value="1"/>
</dbReference>
<dbReference type="SUPFAM" id="SSF56935">
    <property type="entry name" value="Porins"/>
    <property type="match status" value="1"/>
</dbReference>
<evidence type="ECO:0000256" key="10">
    <source>
        <dbReference type="RuleBase" id="RU003357"/>
    </source>
</evidence>
<dbReference type="Gene3D" id="2.40.170.20">
    <property type="entry name" value="TonB-dependent receptor, beta-barrel domain"/>
    <property type="match status" value="1"/>
</dbReference>
<comment type="similarity">
    <text evidence="9 10">Belongs to the TonB-dependent receptor family.</text>
</comment>
<dbReference type="InterPro" id="IPR010916">
    <property type="entry name" value="TonB_box_CS"/>
</dbReference>
<keyword evidence="2 9" id="KW-0813">Transport</keyword>
<dbReference type="RefSeq" id="WP_207679861.1">
    <property type="nucleotide sequence ID" value="NZ_CP061800.1"/>
</dbReference>
<protein>
    <submittedName>
        <fullName evidence="13">TonB-dependent receptor</fullName>
    </submittedName>
</protein>
<keyword evidence="3 9" id="KW-1134">Transmembrane beta strand</keyword>
<keyword evidence="14" id="KW-1185">Reference proteome</keyword>
<gene>
    <name evidence="13" type="ORF">dnm_086160</name>
</gene>
<dbReference type="Pfam" id="PF00593">
    <property type="entry name" value="TonB_dep_Rec_b-barrel"/>
    <property type="match status" value="1"/>
</dbReference>